<dbReference type="RefSeq" id="WP_130479031.1">
    <property type="nucleotide sequence ID" value="NZ_SFCC01000019.1"/>
</dbReference>
<dbReference type="OrthoDB" id="266253at2"/>
<keyword evidence="3" id="KW-1185">Reference proteome</keyword>
<dbReference type="AlphaFoldDB" id="A0A4V2EL21"/>
<dbReference type="InterPro" id="IPR006949">
    <property type="entry name" value="Barrel_Baseplate_J-like"/>
</dbReference>
<sequence length="1101" mass="117568">MTVNAKGCGCGCDGVDTETPRSTHNRPGLSALRYRVGTHPAFARSMRARLSSREALLPLTTREPDDPAIALLDSWAVVADVLTFYQERIANEGYLRTATEQRSLDHLGALVGYTPRPPLAASTYLAYTVADKERTVVPAGSAVRNTPGQNALPQTYETSEELAARGEWNSLAVRRTDPPGLVYARPDEDVPGNAHRVPSLTLKGTTANLTAGDRLLMLFGDPVSDTDRRAVVRTVFSAKPDFDADTTAVALVSELDQFAAAVLTARTAVDKAVKDAPNGAEVAHVVQNELTPLGALLTPQLLPEAVFTNTIPARLDRLAEISALAEIHLSCTVRKWMNDQVANVIGTVGEVVARAAVLTRRNDLEMDQLIELAEDTLCPPEQGGGSKLAASVDLDDDCGCGCEPDPENCDRATALVALTPMLERLRRPPARPPRKARDVEPDLAELYRPDSDVHPKLLATAQPRIEANLHTAWRNQRITRPPALADLQAMRVKAKIGSVPDSGGGVGVAAAPTTELRLDTVYPAIVPGTWVVLETDKTHVLRVVGVRQALLPVTVGEEEVGTAPVTVVEVDRAVEQPAVGDLVFAQGESQTVLGEPIRTPVGGREIELARLYDGLRPGRWLVVSGERTDIPHTSGITAAELVMLGGIRQWVDATKPGDTVRTSLLLTTPLSYTYARDSVVINANVVEATQGETRDDVLGSGDAAVGGQAFALRQTSADNPLTWLPAPNPSGAEETLTVRVGGVEWRRTEAPLLAGPTEHVYSLGRGDVVRFGDGVHGARLPSGTENVTARYRTGAGRSGNAPAGSVNQLSSQPLHVQAVTNPVPATGGADGDRPGDARVTTPLRMRALDRLVSVRDYEDFTRARAGIGKAAARKLLDGGRQVVHVTIAGTGDVPIDPASALMAGLETALLRYGDLGVPVRVDVRQLVTLVIRAGVKLLPEYSWDLVEPAVRAALLAEFGFDRRELGQSAFLSEVFATVQRVPGVDYVDVDTLAGVPGDASPVDLATLLGRLEGAADCVPAPPARFRERHTRVRRRSDSFPETLTQVARRTGLTVLELLRLNPSLTRFDVGTRLTVASGVVPAQLAVLPPGLPEALMLRRIP</sequence>
<organism evidence="2 3">
    <name type="scientific">Amycolatopsis suaedae</name>
    <dbReference type="NCBI Taxonomy" id="2510978"/>
    <lineage>
        <taxon>Bacteria</taxon>
        <taxon>Bacillati</taxon>
        <taxon>Actinomycetota</taxon>
        <taxon>Actinomycetes</taxon>
        <taxon>Pseudonocardiales</taxon>
        <taxon>Pseudonocardiaceae</taxon>
        <taxon>Amycolatopsis</taxon>
    </lineage>
</organism>
<reference evidence="2 3" key="1">
    <citation type="submission" date="2019-02" db="EMBL/GenBank/DDBJ databases">
        <title>Draft genome sequence of Amycolatopsis sp. 8-3EHSu isolated from roots of Suaeda maritima.</title>
        <authorList>
            <person name="Duangmal K."/>
            <person name="Chantavorakit T."/>
        </authorList>
    </citation>
    <scope>NUCLEOTIDE SEQUENCE [LARGE SCALE GENOMIC DNA]</scope>
    <source>
        <strain evidence="2 3">8-3EHSu</strain>
    </source>
</reference>
<name>A0A4V2EL21_9PSEU</name>
<evidence type="ECO:0000259" key="1">
    <source>
        <dbReference type="Pfam" id="PF04865"/>
    </source>
</evidence>
<proteinExistence type="predicted"/>
<dbReference type="CDD" id="cd00118">
    <property type="entry name" value="LysM"/>
    <property type="match status" value="1"/>
</dbReference>
<evidence type="ECO:0000313" key="2">
    <source>
        <dbReference type="EMBL" id="RZQ60045.1"/>
    </source>
</evidence>
<dbReference type="InterPro" id="IPR018392">
    <property type="entry name" value="LysM"/>
</dbReference>
<gene>
    <name evidence="2" type="ORF">EWH70_30515</name>
</gene>
<accession>A0A4V2EL21</accession>
<dbReference type="Proteomes" id="UP000292003">
    <property type="component" value="Unassembled WGS sequence"/>
</dbReference>
<dbReference type="InterPro" id="IPR011749">
    <property type="entry name" value="CHP02243"/>
</dbReference>
<evidence type="ECO:0000313" key="3">
    <source>
        <dbReference type="Proteomes" id="UP000292003"/>
    </source>
</evidence>
<dbReference type="NCBIfam" id="TIGR02243">
    <property type="entry name" value="putative baseplate assembly protein"/>
    <property type="match status" value="1"/>
</dbReference>
<dbReference type="EMBL" id="SFCC01000019">
    <property type="protein sequence ID" value="RZQ60045.1"/>
    <property type="molecule type" value="Genomic_DNA"/>
</dbReference>
<comment type="caution">
    <text evidence="2">The sequence shown here is derived from an EMBL/GenBank/DDBJ whole genome shotgun (WGS) entry which is preliminary data.</text>
</comment>
<dbReference type="Pfam" id="PF04865">
    <property type="entry name" value="Baseplate_J"/>
    <property type="match status" value="1"/>
</dbReference>
<protein>
    <submittedName>
        <fullName evidence="2">Putative baseplate assembly protein</fullName>
    </submittedName>
</protein>
<feature type="domain" description="Baseplate protein J-like barrel" evidence="1">
    <location>
        <begin position="781"/>
        <end position="828"/>
    </location>
</feature>